<keyword evidence="10" id="KW-0969">Cilium</keyword>
<dbReference type="PANTHER" id="PTHR46532:SF4">
    <property type="entry name" value="AAA+ ATPASE DOMAIN-CONTAINING PROTEIN"/>
    <property type="match status" value="1"/>
</dbReference>
<dbReference type="FunFam" id="1.20.920.30:FF:000004">
    <property type="entry name" value="Dynein axonemal heavy chain 5"/>
    <property type="match status" value="1"/>
</dbReference>
<evidence type="ECO:0000256" key="3">
    <source>
        <dbReference type="ARBA" id="ARBA00022490"/>
    </source>
</evidence>
<dbReference type="InterPro" id="IPR035706">
    <property type="entry name" value="AAA_9"/>
</dbReference>
<dbReference type="InterPro" id="IPR024317">
    <property type="entry name" value="Dynein_heavy_chain_D4_dom"/>
</dbReference>
<evidence type="ECO:0000256" key="13">
    <source>
        <dbReference type="ARBA" id="ARBA00023273"/>
    </source>
</evidence>
<dbReference type="InterPro" id="IPR027417">
    <property type="entry name" value="P-loop_NTPase"/>
</dbReference>
<sequence>MVNTYTYPENSTPDYSSILVPIADNVRIAYLINCIAKQEHAVLLIGESGSAKTVMMKAFMKKANPDQYMSRSFNFSSATSPYQFQKTIESYVEKRMGSTFGPPNGKKMVVFIDDINLPEINEWGDQVTNEIVRQTMNMKGFYSLEKPGEFTTLVDVQFVAAMAQPGGGRNDIPSRLKRQFCVFNCVLPSDKAIDNIFGVIGEGHYNAKRGFPVEVRSLVKQLIPLTRLLWKSTRAQLLPTPAKFHYVFSLRDLSRIWQGMVGTLSTVIDSEKVLILLWKHEVTRVFSDRFTLMTDKNWFDEEVLTLVEQHLGERYREMARTDPVFVDFMRDAPEPTGEEGEDADMELPKVYEPVYDLNDLRERLDMFLLQFNEMVRGAGMDLVFFPDAMVHLVKVSRIIRHPRGNVMLIGVGGSGKQSLTKLASFIAGYKTFQIALTRSYNVANFLEDIKLLYRSCGVQGKGTTFIFTDLDIKEEGFLEYLNNILSSGVISNLFTKDEQQEIISELTPIMKRENPKRSLTHELVMEYFLFRTCQNLHVAFCFSPVGEKFRNRALRFPALISGCTIDWFQPWPKDALVLVAKHFLTDYEIECTPEVKGELVTALGSIQDIVSHTSQEYFQRYRRATHVTPKSYLNFIGGYKTIYQAKQKELGEGALRMDTGLAKLEEASHSVEALKKHLAVMEQELAVASQKAESVLTEVTERAMQAEIYKNQVMKVKEKAEALVASIAKEKTKAELKLEAAKPALEEAAAALNTIKQAHIATVRKLGRPPHLIMRIMDCVLILFQRKLHPVFPDPAAPCPKPSWAESLKMMASTTFLLQLQNYPKDVINNEMVDLLAPYFKMEDYNMDTAKRVCGDVAGLLSWTKAMSFFHSVNKEVLPLKANLAKQEGRLKIAMDDLAKAEQELAEREAALNEVRALYDNAVSEKQRLTDAANVCIRKMTSAKALINGLGGEKIRWTLQSKEFKEQLGRLVGDVVLATGFLSYCGPYNQSFRANLVSQWSDILETHHIPFTLNLNITNMLVESSTVSEWTLQGLPNDELSVQNALIVTKSSSYPLLVDPQNQGKMWIKNKESSNELQITSLNHKYFRTHLEDSLSLGRPLLIEDVGEELDPVIDNVLEKNFIKSGSIEKVVVGDKENDVMPGFMLYITTKLPNPAYSPEISAKTSIIDFTVTMLGLEDQLLGRVILMEKSDLEAERVNLFESVMKNQRSMKELESNLLHRLTSSQGSLVDDEALIAVLSETKTTAEEVNVKLKVAEVTEKKIMIAREEFRAVAARGSILYFLIVEMSNVNVMYQNSLKQFLNIFNSSITKSTKTSVTEDRINNILRYLTYEVWKFTLRSLYEQHKPLFTLMLAMKIDCHQGVISHEEFMTFIKGRASLDLNAAKPSSSLSILYCVLQGVPHWI</sequence>
<evidence type="ECO:0000259" key="16">
    <source>
        <dbReference type="Pfam" id="PF12780"/>
    </source>
</evidence>
<dbReference type="Gene3D" id="1.10.8.1220">
    <property type="match status" value="1"/>
</dbReference>
<dbReference type="GO" id="GO:0005874">
    <property type="term" value="C:microtubule"/>
    <property type="evidence" value="ECO:0007669"/>
    <property type="project" value="UniProtKB-KW"/>
</dbReference>
<dbReference type="Pfam" id="PF12781">
    <property type="entry name" value="AAA_9"/>
    <property type="match status" value="1"/>
</dbReference>
<protein>
    <submittedName>
        <fullName evidence="19">Dynein heavy chain 5, axonemal</fullName>
    </submittedName>
</protein>
<evidence type="ECO:0000256" key="5">
    <source>
        <dbReference type="ARBA" id="ARBA00022737"/>
    </source>
</evidence>
<dbReference type="GO" id="GO:0005524">
    <property type="term" value="F:ATP binding"/>
    <property type="evidence" value="ECO:0007669"/>
    <property type="project" value="UniProtKB-KW"/>
</dbReference>
<feature type="domain" description="Dynein heavy chain ATP-binding dynein motor region" evidence="17">
    <location>
        <begin position="1029"/>
        <end position="1249"/>
    </location>
</feature>
<reference evidence="19" key="1">
    <citation type="submission" date="2021-05" db="EMBL/GenBank/DDBJ databases">
        <authorList>
            <person name="Alioto T."/>
            <person name="Alioto T."/>
            <person name="Gomez Garrido J."/>
        </authorList>
    </citation>
    <scope>NUCLEOTIDE SEQUENCE</scope>
</reference>
<evidence type="ECO:0000256" key="8">
    <source>
        <dbReference type="ARBA" id="ARBA00023017"/>
    </source>
</evidence>
<keyword evidence="8" id="KW-0243">Dynein</keyword>
<dbReference type="Gene3D" id="1.20.920.30">
    <property type="match status" value="1"/>
</dbReference>
<dbReference type="Pfam" id="PF12780">
    <property type="entry name" value="AAA_8"/>
    <property type="match status" value="1"/>
</dbReference>
<evidence type="ECO:0000313" key="19">
    <source>
        <dbReference type="EMBL" id="CAG6660495.1"/>
    </source>
</evidence>
<evidence type="ECO:0000256" key="2">
    <source>
        <dbReference type="ARBA" id="ARBA00008887"/>
    </source>
</evidence>
<dbReference type="FunFam" id="3.40.50.300:FF:002141">
    <property type="entry name" value="Dynein heavy chain"/>
    <property type="match status" value="1"/>
</dbReference>
<dbReference type="Gene3D" id="3.40.50.300">
    <property type="entry name" value="P-loop containing nucleotide triphosphate hydrolases"/>
    <property type="match status" value="2"/>
</dbReference>
<dbReference type="PANTHER" id="PTHR46532">
    <property type="entry name" value="MALE FERTILITY FACTOR KL5"/>
    <property type="match status" value="1"/>
</dbReference>
<dbReference type="GO" id="GO:0051959">
    <property type="term" value="F:dynein light intermediate chain binding"/>
    <property type="evidence" value="ECO:0007669"/>
    <property type="project" value="InterPro"/>
</dbReference>
<dbReference type="FunFam" id="1.10.8.1220:FF:000001">
    <property type="entry name" value="Dynein axonemal heavy chain 5"/>
    <property type="match status" value="1"/>
</dbReference>
<comment type="similarity">
    <text evidence="2">Belongs to the dynein heavy chain family.</text>
</comment>
<comment type="subcellular location">
    <subcellularLocation>
        <location evidence="1">Cytoplasm</location>
        <location evidence="1">Cytoskeleton</location>
        <location evidence="1">Cilium axoneme</location>
    </subcellularLocation>
</comment>
<evidence type="ECO:0000256" key="11">
    <source>
        <dbReference type="ARBA" id="ARBA00023175"/>
    </source>
</evidence>
<feature type="domain" description="Dynein heavy chain AAA module D4" evidence="16">
    <location>
        <begin position="380"/>
        <end position="642"/>
    </location>
</feature>
<dbReference type="GO" id="GO:0005858">
    <property type="term" value="C:axonemal dynein complex"/>
    <property type="evidence" value="ECO:0007669"/>
    <property type="project" value="TreeGrafter"/>
</dbReference>
<feature type="domain" description="Dynein heavy chain coiled coil stalk" evidence="15">
    <location>
        <begin position="656"/>
        <end position="999"/>
    </location>
</feature>
<keyword evidence="12" id="KW-0206">Cytoskeleton</keyword>
<dbReference type="SUPFAM" id="SSF52540">
    <property type="entry name" value="P-loop containing nucleoside triphosphate hydrolases"/>
    <property type="match status" value="2"/>
</dbReference>
<keyword evidence="3" id="KW-0963">Cytoplasm</keyword>
<evidence type="ECO:0000256" key="4">
    <source>
        <dbReference type="ARBA" id="ARBA00022701"/>
    </source>
</evidence>
<accession>A0A8D8S245</accession>
<keyword evidence="9 14" id="KW-0175">Coiled coil</keyword>
<organism evidence="19">
    <name type="scientific">Cacopsylla melanoneura</name>
    <dbReference type="NCBI Taxonomy" id="428564"/>
    <lineage>
        <taxon>Eukaryota</taxon>
        <taxon>Metazoa</taxon>
        <taxon>Ecdysozoa</taxon>
        <taxon>Arthropoda</taxon>
        <taxon>Hexapoda</taxon>
        <taxon>Insecta</taxon>
        <taxon>Pterygota</taxon>
        <taxon>Neoptera</taxon>
        <taxon>Paraneoptera</taxon>
        <taxon>Hemiptera</taxon>
        <taxon>Sternorrhyncha</taxon>
        <taxon>Psylloidea</taxon>
        <taxon>Psyllidae</taxon>
        <taxon>Psyllinae</taxon>
        <taxon>Cacopsylla</taxon>
    </lineage>
</organism>
<evidence type="ECO:0000256" key="6">
    <source>
        <dbReference type="ARBA" id="ARBA00022741"/>
    </source>
</evidence>
<dbReference type="Pfam" id="PF17857">
    <property type="entry name" value="AAA_lid_1"/>
    <property type="match status" value="1"/>
</dbReference>
<evidence type="ECO:0000256" key="14">
    <source>
        <dbReference type="SAM" id="Coils"/>
    </source>
</evidence>
<dbReference type="InterPro" id="IPR026983">
    <property type="entry name" value="DHC"/>
</dbReference>
<dbReference type="GO" id="GO:0045505">
    <property type="term" value="F:dynein intermediate chain binding"/>
    <property type="evidence" value="ECO:0007669"/>
    <property type="project" value="InterPro"/>
</dbReference>
<evidence type="ECO:0000259" key="17">
    <source>
        <dbReference type="Pfam" id="PF12781"/>
    </source>
</evidence>
<keyword evidence="5" id="KW-0677">Repeat</keyword>
<evidence type="ECO:0000259" key="15">
    <source>
        <dbReference type="Pfam" id="PF12777"/>
    </source>
</evidence>
<dbReference type="InterPro" id="IPR041589">
    <property type="entry name" value="DNAH3_AAA_lid_1"/>
</dbReference>
<dbReference type="Gene3D" id="6.10.140.1060">
    <property type="match status" value="1"/>
</dbReference>
<dbReference type="FunFam" id="3.40.50.300:FF:001221">
    <property type="entry name" value="Axonemal dynein heavy chain 8"/>
    <property type="match status" value="1"/>
</dbReference>
<keyword evidence="13" id="KW-0966">Cell projection</keyword>
<evidence type="ECO:0000256" key="9">
    <source>
        <dbReference type="ARBA" id="ARBA00023054"/>
    </source>
</evidence>
<keyword evidence="4" id="KW-0493">Microtubule</keyword>
<feature type="coiled-coil region" evidence="14">
    <location>
        <begin position="664"/>
        <end position="737"/>
    </location>
</feature>
<dbReference type="FunFam" id="3.40.50.300:FF:000049">
    <property type="entry name" value="Dynein, axonemal, heavy chain 5"/>
    <property type="match status" value="1"/>
</dbReference>
<evidence type="ECO:0000256" key="12">
    <source>
        <dbReference type="ARBA" id="ARBA00023212"/>
    </source>
</evidence>
<proteinExistence type="inferred from homology"/>
<feature type="domain" description="Dynein heavy chain 3 AAA+ lid" evidence="18">
    <location>
        <begin position="229"/>
        <end position="301"/>
    </location>
</feature>
<feature type="coiled-coil region" evidence="14">
    <location>
        <begin position="884"/>
        <end position="932"/>
    </location>
</feature>
<dbReference type="GO" id="GO:0007018">
    <property type="term" value="P:microtubule-based movement"/>
    <property type="evidence" value="ECO:0007669"/>
    <property type="project" value="InterPro"/>
</dbReference>
<dbReference type="EMBL" id="HBUF01197146">
    <property type="protein sequence ID" value="CAG6660495.1"/>
    <property type="molecule type" value="Transcribed_RNA"/>
</dbReference>
<evidence type="ECO:0000256" key="10">
    <source>
        <dbReference type="ARBA" id="ARBA00023069"/>
    </source>
</evidence>
<dbReference type="GO" id="GO:0031514">
    <property type="term" value="C:motile cilium"/>
    <property type="evidence" value="ECO:0007669"/>
    <property type="project" value="UniProtKB-ARBA"/>
</dbReference>
<keyword evidence="6" id="KW-0547">Nucleotide-binding</keyword>
<name>A0A8D8S245_9HEMI</name>
<evidence type="ECO:0000256" key="7">
    <source>
        <dbReference type="ARBA" id="ARBA00022840"/>
    </source>
</evidence>
<dbReference type="Pfam" id="PF12777">
    <property type="entry name" value="MT"/>
    <property type="match status" value="1"/>
</dbReference>
<dbReference type="InterPro" id="IPR024743">
    <property type="entry name" value="Dynein_HC_stalk"/>
</dbReference>
<dbReference type="Pfam" id="PF12775">
    <property type="entry name" value="AAA_7"/>
    <property type="match status" value="1"/>
</dbReference>
<keyword evidence="11" id="KW-0505">Motor protein</keyword>
<dbReference type="Gene3D" id="1.20.920.20">
    <property type="match status" value="1"/>
</dbReference>
<evidence type="ECO:0000259" key="18">
    <source>
        <dbReference type="Pfam" id="PF17857"/>
    </source>
</evidence>
<keyword evidence="7" id="KW-0067">ATP-binding</keyword>
<evidence type="ECO:0000256" key="1">
    <source>
        <dbReference type="ARBA" id="ARBA00004430"/>
    </source>
</evidence>
<dbReference type="FunFam" id="1.20.920.20:FF:000004">
    <property type="entry name" value="Dynein axonemal heavy chain 5"/>
    <property type="match status" value="1"/>
</dbReference>